<accession>A0A5J5F6S9</accession>
<gene>
    <name evidence="2" type="ORF">FN846DRAFT_933274</name>
</gene>
<feature type="compositionally biased region" description="Pro residues" evidence="1">
    <location>
        <begin position="53"/>
        <end position="69"/>
    </location>
</feature>
<feature type="compositionally biased region" description="Polar residues" evidence="1">
    <location>
        <begin position="33"/>
        <end position="43"/>
    </location>
</feature>
<evidence type="ECO:0000313" key="2">
    <source>
        <dbReference type="EMBL" id="KAA8912475.1"/>
    </source>
</evidence>
<organism evidence="2 3">
    <name type="scientific">Sphaerosporella brunnea</name>
    <dbReference type="NCBI Taxonomy" id="1250544"/>
    <lineage>
        <taxon>Eukaryota</taxon>
        <taxon>Fungi</taxon>
        <taxon>Dikarya</taxon>
        <taxon>Ascomycota</taxon>
        <taxon>Pezizomycotina</taxon>
        <taxon>Pezizomycetes</taxon>
        <taxon>Pezizales</taxon>
        <taxon>Pyronemataceae</taxon>
        <taxon>Sphaerosporella</taxon>
    </lineage>
</organism>
<protein>
    <submittedName>
        <fullName evidence="2">Uncharacterized protein</fullName>
    </submittedName>
</protein>
<sequence>MAAPPQYHHPKPHQPPSGAPSPSPSRYRPRPNQLPQLQTNFPTAPQHPWQAYRPPPPPPPPPPQPPIRPYRPSSYEHVSYQPSPSSYQHVSYQPRPSNSQRPLSDQHIPRTLAYAPAGFPPALPASLQISRPPGSQPARYRQSCPPGAGQYRSKYLSSAPQGQGHYVPFRPTTSPVSSNPASRRRPSPTRRHDSTDDVAALVQAEIDDLEHRIARALAAQSSVSRLSSPRASKVKSVGPITTTLVTPPRDLHTPVVAMHVLHVSPTAETETEAERRVATPAREDPAEPPSDPVYSPAAAAAVIRSASSGRSTPSEIESAVLVDKPKPDDYSQNLGLFQEIRRVLTFKENYVDDLSEDEELEEYTDEFDDVVQEYAQKSRELGLNIVKIGTLRRTS</sequence>
<feature type="region of interest" description="Disordered" evidence="1">
    <location>
        <begin position="1"/>
        <end position="196"/>
    </location>
</feature>
<dbReference type="Proteomes" id="UP000326924">
    <property type="component" value="Unassembled WGS sequence"/>
</dbReference>
<feature type="compositionally biased region" description="Polar residues" evidence="1">
    <location>
        <begin position="80"/>
        <end position="103"/>
    </location>
</feature>
<dbReference type="EMBL" id="VXIS01000024">
    <property type="protein sequence ID" value="KAA8912475.1"/>
    <property type="molecule type" value="Genomic_DNA"/>
</dbReference>
<name>A0A5J5F6S9_9PEZI</name>
<evidence type="ECO:0000313" key="3">
    <source>
        <dbReference type="Proteomes" id="UP000326924"/>
    </source>
</evidence>
<proteinExistence type="predicted"/>
<feature type="compositionally biased region" description="Basic and acidic residues" evidence="1">
    <location>
        <begin position="272"/>
        <end position="285"/>
    </location>
</feature>
<comment type="caution">
    <text evidence="2">The sequence shown here is derived from an EMBL/GenBank/DDBJ whole genome shotgun (WGS) entry which is preliminary data.</text>
</comment>
<feature type="region of interest" description="Disordered" evidence="1">
    <location>
        <begin position="265"/>
        <end position="293"/>
    </location>
</feature>
<dbReference type="AlphaFoldDB" id="A0A5J5F6S9"/>
<keyword evidence="3" id="KW-1185">Reference proteome</keyword>
<reference evidence="2 3" key="1">
    <citation type="submission" date="2019-09" db="EMBL/GenBank/DDBJ databases">
        <title>Draft genome of the ectomycorrhizal ascomycete Sphaerosporella brunnea.</title>
        <authorList>
            <consortium name="DOE Joint Genome Institute"/>
            <person name="Benucci G.M."/>
            <person name="Marozzi G."/>
            <person name="Antonielli L."/>
            <person name="Sanchez S."/>
            <person name="Marco P."/>
            <person name="Wang X."/>
            <person name="Falini L.B."/>
            <person name="Barry K."/>
            <person name="Haridas S."/>
            <person name="Lipzen A."/>
            <person name="Labutti K."/>
            <person name="Grigoriev I.V."/>
            <person name="Murat C."/>
            <person name="Martin F."/>
            <person name="Albertini E."/>
            <person name="Donnini D."/>
            <person name="Bonito G."/>
        </authorList>
    </citation>
    <scope>NUCLEOTIDE SEQUENCE [LARGE SCALE GENOMIC DNA]</scope>
    <source>
        <strain evidence="2 3">Sb_GMNB300</strain>
    </source>
</reference>
<feature type="compositionally biased region" description="Pro residues" evidence="1">
    <location>
        <begin position="13"/>
        <end position="23"/>
    </location>
</feature>
<dbReference type="InParanoid" id="A0A5J5F6S9"/>
<evidence type="ECO:0000256" key="1">
    <source>
        <dbReference type="SAM" id="MobiDB-lite"/>
    </source>
</evidence>